<evidence type="ECO:0000313" key="8">
    <source>
        <dbReference type="Proteomes" id="UP000193498"/>
    </source>
</evidence>
<dbReference type="InParanoid" id="A0A1Y1Y455"/>
<keyword evidence="3 7" id="KW-0808">Transferase</keyword>
<dbReference type="FunCoup" id="A0A1Y1Y455">
    <property type="interactions" value="150"/>
</dbReference>
<dbReference type="Pfam" id="PF01596">
    <property type="entry name" value="Methyltransf_3"/>
    <property type="match status" value="1"/>
</dbReference>
<keyword evidence="2 7" id="KW-0489">Methyltransferase</keyword>
<dbReference type="InterPro" id="IPR029063">
    <property type="entry name" value="SAM-dependent_MTases_sf"/>
</dbReference>
<proteinExistence type="inferred from homology"/>
<keyword evidence="4" id="KW-0949">S-adenosyl-L-methionine</keyword>
<evidence type="ECO:0000313" key="7">
    <source>
        <dbReference type="EMBL" id="ORX92364.1"/>
    </source>
</evidence>
<accession>A0A1Y1Y455</accession>
<comment type="similarity">
    <text evidence="6">Belongs to the class I-like SAM-binding methyltransferase superfamily. Cation-dependent O-methyltransferase family.</text>
</comment>
<gene>
    <name evidence="7" type="ORF">K493DRAFT_316624</name>
</gene>
<dbReference type="PANTHER" id="PTHR43836:SF2">
    <property type="entry name" value="CATECHOL O-METHYLTRANSFERASE 1-RELATED"/>
    <property type="match status" value="1"/>
</dbReference>
<dbReference type="STRING" id="1314790.A0A1Y1Y455"/>
<dbReference type="PROSITE" id="PS51682">
    <property type="entry name" value="SAM_OMT_I"/>
    <property type="match status" value="1"/>
</dbReference>
<reference evidence="7 8" key="1">
    <citation type="submission" date="2016-07" db="EMBL/GenBank/DDBJ databases">
        <title>Pervasive Adenine N6-methylation of Active Genes in Fungi.</title>
        <authorList>
            <consortium name="DOE Joint Genome Institute"/>
            <person name="Mondo S.J."/>
            <person name="Dannebaum R.O."/>
            <person name="Kuo R.C."/>
            <person name="Labutti K."/>
            <person name="Haridas S."/>
            <person name="Kuo A."/>
            <person name="Salamov A."/>
            <person name="Ahrendt S.R."/>
            <person name="Lipzen A."/>
            <person name="Sullivan W."/>
            <person name="Andreopoulos W.B."/>
            <person name="Clum A."/>
            <person name="Lindquist E."/>
            <person name="Daum C."/>
            <person name="Ramamoorthy G.K."/>
            <person name="Gryganskyi A."/>
            <person name="Culley D."/>
            <person name="Magnuson J.K."/>
            <person name="James T.Y."/>
            <person name="O'Malley M.A."/>
            <person name="Stajich J.E."/>
            <person name="Spatafora J.W."/>
            <person name="Visel A."/>
            <person name="Grigoriev I.V."/>
        </authorList>
    </citation>
    <scope>NUCLEOTIDE SEQUENCE [LARGE SCALE GENOMIC DNA]</scope>
    <source>
        <strain evidence="7 8">CBS 931.73</strain>
    </source>
</reference>
<sequence length="195" mass="21826">MTATIYKPDTKGYLDFVLSNSTPGDAESVLAAMDRYAETNALMHIGDKKGEYMDDLIRKHNTNVMMNPEFASVAQKVIDHAGLSSKVTIIVGEFKVSSNEFLSTYGVKKVDLVFIDHWMEVYVQDLKIIEEAQWLRPGSIVVADNVLFPGAPEYQAYIEKNSAKFSSRLIKIQTPHPMKPKETILDGLLVAELKV</sequence>
<dbReference type="PANTHER" id="PTHR43836">
    <property type="entry name" value="CATECHOL O-METHYLTRANSFERASE 1-RELATED"/>
    <property type="match status" value="1"/>
</dbReference>
<dbReference type="Gene3D" id="3.40.50.150">
    <property type="entry name" value="Vaccinia Virus protein VP39"/>
    <property type="match status" value="2"/>
</dbReference>
<dbReference type="GO" id="GO:0006584">
    <property type="term" value="P:catecholamine metabolic process"/>
    <property type="evidence" value="ECO:0007669"/>
    <property type="project" value="UniProtKB-KW"/>
</dbReference>
<dbReference type="GO" id="GO:0016206">
    <property type="term" value="F:catechol O-methyltransferase activity"/>
    <property type="evidence" value="ECO:0007669"/>
    <property type="project" value="UniProtKB-EC"/>
</dbReference>
<protein>
    <recommendedName>
        <fullName evidence="1">catechol O-methyltransferase</fullName>
        <ecNumber evidence="1">2.1.1.6</ecNumber>
    </recommendedName>
</protein>
<dbReference type="OrthoDB" id="186626at2759"/>
<organism evidence="7 8">
    <name type="scientific">Basidiobolus meristosporus CBS 931.73</name>
    <dbReference type="NCBI Taxonomy" id="1314790"/>
    <lineage>
        <taxon>Eukaryota</taxon>
        <taxon>Fungi</taxon>
        <taxon>Fungi incertae sedis</taxon>
        <taxon>Zoopagomycota</taxon>
        <taxon>Entomophthoromycotina</taxon>
        <taxon>Basidiobolomycetes</taxon>
        <taxon>Basidiobolales</taxon>
        <taxon>Basidiobolaceae</taxon>
        <taxon>Basidiobolus</taxon>
    </lineage>
</organism>
<dbReference type="AlphaFoldDB" id="A0A1Y1Y455"/>
<dbReference type="SUPFAM" id="SSF53335">
    <property type="entry name" value="S-adenosyl-L-methionine-dependent methyltransferases"/>
    <property type="match status" value="1"/>
</dbReference>
<dbReference type="Proteomes" id="UP000193498">
    <property type="component" value="Unassembled WGS sequence"/>
</dbReference>
<evidence type="ECO:0000256" key="1">
    <source>
        <dbReference type="ARBA" id="ARBA00012880"/>
    </source>
</evidence>
<evidence type="ECO:0000256" key="5">
    <source>
        <dbReference type="ARBA" id="ARBA00022939"/>
    </source>
</evidence>
<evidence type="ECO:0000256" key="4">
    <source>
        <dbReference type="ARBA" id="ARBA00022691"/>
    </source>
</evidence>
<dbReference type="EC" id="2.1.1.6" evidence="1"/>
<evidence type="ECO:0000256" key="6">
    <source>
        <dbReference type="ARBA" id="ARBA00023453"/>
    </source>
</evidence>
<comment type="caution">
    <text evidence="7">The sequence shown here is derived from an EMBL/GenBank/DDBJ whole genome shotgun (WGS) entry which is preliminary data.</text>
</comment>
<dbReference type="EMBL" id="MCFE01000280">
    <property type="protein sequence ID" value="ORX92364.1"/>
    <property type="molecule type" value="Genomic_DNA"/>
</dbReference>
<dbReference type="GO" id="GO:0032259">
    <property type="term" value="P:methylation"/>
    <property type="evidence" value="ECO:0007669"/>
    <property type="project" value="UniProtKB-KW"/>
</dbReference>
<keyword evidence="5" id="KW-0128">Catecholamine metabolism</keyword>
<name>A0A1Y1Y455_9FUNG</name>
<keyword evidence="8" id="KW-1185">Reference proteome</keyword>
<dbReference type="InterPro" id="IPR002935">
    <property type="entry name" value="SAM_O-MeTrfase"/>
</dbReference>
<evidence type="ECO:0000256" key="2">
    <source>
        <dbReference type="ARBA" id="ARBA00022603"/>
    </source>
</evidence>
<evidence type="ECO:0000256" key="3">
    <source>
        <dbReference type="ARBA" id="ARBA00022679"/>
    </source>
</evidence>